<evidence type="ECO:0000313" key="3">
    <source>
        <dbReference type="Proteomes" id="UP000747110"/>
    </source>
</evidence>
<feature type="non-terminal residue" evidence="1">
    <location>
        <position position="1"/>
    </location>
</feature>
<dbReference type="OrthoDB" id="10353655at2759"/>
<accession>A0A8J4FNW4</accession>
<comment type="caution">
    <text evidence="1">The sequence shown here is derived from an EMBL/GenBank/DDBJ whole genome shotgun (WGS) entry which is preliminary data.</text>
</comment>
<dbReference type="EMBL" id="BNCP01000021">
    <property type="protein sequence ID" value="GIL81397.1"/>
    <property type="molecule type" value="Genomic_DNA"/>
</dbReference>
<dbReference type="Proteomes" id="UP000747110">
    <property type="component" value="Unassembled WGS sequence"/>
</dbReference>
<organism evidence="1 3">
    <name type="scientific">Volvox reticuliferus</name>
    <dbReference type="NCBI Taxonomy" id="1737510"/>
    <lineage>
        <taxon>Eukaryota</taxon>
        <taxon>Viridiplantae</taxon>
        <taxon>Chlorophyta</taxon>
        <taxon>core chlorophytes</taxon>
        <taxon>Chlorophyceae</taxon>
        <taxon>CS clade</taxon>
        <taxon>Chlamydomonadales</taxon>
        <taxon>Volvocaceae</taxon>
        <taxon>Volvox</taxon>
    </lineage>
</organism>
<evidence type="ECO:0000313" key="1">
    <source>
        <dbReference type="EMBL" id="GIL81397.1"/>
    </source>
</evidence>
<gene>
    <name evidence="1" type="ORF">Vretifemale_10386</name>
    <name evidence="2" type="ORF">Vretimale_1041</name>
</gene>
<protein>
    <submittedName>
        <fullName evidence="1">Uncharacterized protein</fullName>
    </submittedName>
</protein>
<sequence>VFGFTTRERNIMFLTLSLRPRAFFHVRRRYADGPASSNAAHPPDLRSIERQEIKDTPQVYDLYRIDDNANEFLMYTFMYREQAEQMLTAFESRGHKQVYFIRSRSPASKP</sequence>
<dbReference type="Proteomes" id="UP000722791">
    <property type="component" value="Unassembled WGS sequence"/>
</dbReference>
<reference evidence="1" key="1">
    <citation type="journal article" date="2021" name="Proc. Natl. Acad. Sci. U.S.A.">
        <title>Three genomes in the algal genus Volvox reveal the fate of a haploid sex-determining region after a transition to homothallism.</title>
        <authorList>
            <person name="Yamamoto K."/>
            <person name="Hamaji T."/>
            <person name="Kawai-Toyooka H."/>
            <person name="Matsuzaki R."/>
            <person name="Takahashi F."/>
            <person name="Nishimura Y."/>
            <person name="Kawachi M."/>
            <person name="Noguchi H."/>
            <person name="Minakuchi Y."/>
            <person name="Umen J.G."/>
            <person name="Toyoda A."/>
            <person name="Nozaki H."/>
        </authorList>
    </citation>
    <scope>NUCLEOTIDE SEQUENCE</scope>
    <source>
        <strain evidence="2">NIES-3785</strain>
        <strain evidence="1">NIES-3786</strain>
    </source>
</reference>
<dbReference type="AlphaFoldDB" id="A0A8J4FNW4"/>
<evidence type="ECO:0000313" key="2">
    <source>
        <dbReference type="EMBL" id="GIL94944.1"/>
    </source>
</evidence>
<keyword evidence="3" id="KW-1185">Reference proteome</keyword>
<proteinExistence type="predicted"/>
<name>A0A8J4FNW4_9CHLO</name>
<dbReference type="EMBL" id="BNCQ01000002">
    <property type="protein sequence ID" value="GIL94944.1"/>
    <property type="molecule type" value="Genomic_DNA"/>
</dbReference>